<proteinExistence type="predicted"/>
<protein>
    <recommendedName>
        <fullName evidence="3">D-alanyl-D-alanine carboxypeptidase</fullName>
    </recommendedName>
</protein>
<evidence type="ECO:0000313" key="2">
    <source>
        <dbReference type="Proteomes" id="UP001144471"/>
    </source>
</evidence>
<comment type="caution">
    <text evidence="1">The sequence shown here is derived from an EMBL/GenBank/DDBJ whole genome shotgun (WGS) entry which is preliminary data.</text>
</comment>
<keyword evidence="2" id="KW-1185">Reference proteome</keyword>
<organism evidence="1 2">
    <name type="scientific">Propionigenium maris DSM 9537</name>
    <dbReference type="NCBI Taxonomy" id="1123000"/>
    <lineage>
        <taxon>Bacteria</taxon>
        <taxon>Fusobacteriati</taxon>
        <taxon>Fusobacteriota</taxon>
        <taxon>Fusobacteriia</taxon>
        <taxon>Fusobacteriales</taxon>
        <taxon>Fusobacteriaceae</taxon>
        <taxon>Propionigenium</taxon>
    </lineage>
</organism>
<evidence type="ECO:0000313" key="1">
    <source>
        <dbReference type="EMBL" id="GLI55965.1"/>
    </source>
</evidence>
<evidence type="ECO:0008006" key="3">
    <source>
        <dbReference type="Google" id="ProtNLM"/>
    </source>
</evidence>
<dbReference type="CDD" id="cd14845">
    <property type="entry name" value="L-Ala-D-Glu_peptidase_like"/>
    <property type="match status" value="1"/>
</dbReference>
<dbReference type="Gene3D" id="3.30.1380.10">
    <property type="match status" value="1"/>
</dbReference>
<dbReference type="SUPFAM" id="SSF55166">
    <property type="entry name" value="Hedgehog/DD-peptidase"/>
    <property type="match status" value="1"/>
</dbReference>
<dbReference type="AlphaFoldDB" id="A0A9W6GL57"/>
<reference evidence="1" key="1">
    <citation type="submission" date="2022-12" db="EMBL/GenBank/DDBJ databases">
        <title>Reference genome sequencing for broad-spectrum identification of bacterial and archaeal isolates by mass spectrometry.</title>
        <authorList>
            <person name="Sekiguchi Y."/>
            <person name="Tourlousse D.M."/>
        </authorList>
    </citation>
    <scope>NUCLEOTIDE SEQUENCE</scope>
    <source>
        <strain evidence="1">10succ1</strain>
    </source>
</reference>
<sequence>MNKMSKRTKDNLEYVKKELVILVAYVLAVSEVDFAVTEGYRPQTRQNKLYAQGRTEPGEIVTWTLKSEHTRGRAVDLYPYPIPKDLNNPPEGYREEQEYLRDLFIECSKVLGVPIRIIKKDIAHYELGR</sequence>
<name>A0A9W6GL57_9FUSO</name>
<gene>
    <name evidence="1" type="ORF">PM10SUCC1_14790</name>
</gene>
<dbReference type="InterPro" id="IPR009045">
    <property type="entry name" value="Zn_M74/Hedgehog-like"/>
</dbReference>
<accession>A0A9W6GL57</accession>
<dbReference type="EMBL" id="BSDY01000006">
    <property type="protein sequence ID" value="GLI55965.1"/>
    <property type="molecule type" value="Genomic_DNA"/>
</dbReference>
<dbReference type="RefSeq" id="WP_281834799.1">
    <property type="nucleotide sequence ID" value="NZ_BSDY01000006.1"/>
</dbReference>
<dbReference type="Proteomes" id="UP001144471">
    <property type="component" value="Unassembled WGS sequence"/>
</dbReference>